<dbReference type="InterPro" id="IPR011009">
    <property type="entry name" value="Kinase-like_dom_sf"/>
</dbReference>
<evidence type="ECO:0000256" key="2">
    <source>
        <dbReference type="ARBA" id="ARBA00022741"/>
    </source>
</evidence>
<dbReference type="Gene3D" id="3.90.1580.10">
    <property type="entry name" value="paralog of FGE (formylglycine-generating enzyme)"/>
    <property type="match status" value="1"/>
</dbReference>
<dbReference type="InterPro" id="IPR005532">
    <property type="entry name" value="SUMF_dom"/>
</dbReference>
<protein>
    <recommendedName>
        <fullName evidence="6">Protein kinase domain-containing protein</fullName>
    </recommendedName>
</protein>
<name>A0A0K1E8J3_CHOCO</name>
<evidence type="ECO:0000256" key="5">
    <source>
        <dbReference type="SAM" id="MobiDB-lite"/>
    </source>
</evidence>
<dbReference type="InterPro" id="IPR016187">
    <property type="entry name" value="CTDL_fold"/>
</dbReference>
<dbReference type="Gene3D" id="1.10.510.10">
    <property type="entry name" value="Transferase(Phosphotransferase) domain 1"/>
    <property type="match status" value="1"/>
</dbReference>
<sequence>MGLELNDGSIIEGRYRLARVIAENDMGTVWSAVRLDGGPPVAIKLFSPTAARGSQVNQRLLREARAAAALRHPSAITIHEVLVLADGTPAIVTDLLNGETLRTRLQRERRIDLPEMSRIMLPVISAVGAAHSLGIVHRDLRPETIFLVEPGLGQVGSARVKVLDLGITRITAVEGEAARIAGQTEPGTLLGTPHYMAPEQILGTPEVDYRADVWSLGVVLYEALTGVRPLDGSSTEKILKRILAGTVTRVRLVAPQVPSIIALLLEKMLTVDREQRPSLQEIGKVLVRFGNVTFRPFGPPARARTASGEFALVNGLREEPSSVSSAGVAGDGTPLPDVTASSSLHDEVSHVDEGAATDRFSEPGRFSDPGRFSEPGGFSRSELGAVGILPDEGEASPASPVSSSPAVATSNAATTVTAAASVADVTTAAIAATAATAQIEEVASSRRPEPPTALHQNSEGTHRPGDATPAAPPQRWTSLLGGAAILMVGSALILWWQRPTPGGSCPQGMAQVGEQLCLDEREVTAARYAACAERGQCLAHAPAPSGAPCAASPPAEAEPAARCVRRDAAEALCRAEGKRLPSQEEWTQASAAVNNSPYPFASTEPAATFRCAAAPSPP</sequence>
<dbReference type="RefSeq" id="WP_050429437.1">
    <property type="nucleotide sequence ID" value="NZ_CP012159.1"/>
</dbReference>
<dbReference type="OrthoDB" id="5502340at2"/>
<dbReference type="GO" id="GO:0004674">
    <property type="term" value="F:protein serine/threonine kinase activity"/>
    <property type="evidence" value="ECO:0007669"/>
    <property type="project" value="TreeGrafter"/>
</dbReference>
<evidence type="ECO:0000313" key="7">
    <source>
        <dbReference type="EMBL" id="AKT37007.1"/>
    </source>
</evidence>
<feature type="compositionally biased region" description="Polar residues" evidence="5">
    <location>
        <begin position="584"/>
        <end position="597"/>
    </location>
</feature>
<evidence type="ECO:0000313" key="8">
    <source>
        <dbReference type="Proteomes" id="UP000067626"/>
    </source>
</evidence>
<keyword evidence="2" id="KW-0547">Nucleotide-binding</keyword>
<accession>A0A0K1E8J3</accession>
<feature type="compositionally biased region" description="Basic and acidic residues" evidence="5">
    <location>
        <begin position="344"/>
        <end position="353"/>
    </location>
</feature>
<dbReference type="Pfam" id="PF03781">
    <property type="entry name" value="FGE-sulfatase"/>
    <property type="match status" value="1"/>
</dbReference>
<dbReference type="SUPFAM" id="SSF56112">
    <property type="entry name" value="Protein kinase-like (PK-like)"/>
    <property type="match status" value="1"/>
</dbReference>
<feature type="region of interest" description="Disordered" evidence="5">
    <location>
        <begin position="579"/>
        <end position="598"/>
    </location>
</feature>
<dbReference type="GO" id="GO:0005524">
    <property type="term" value="F:ATP binding"/>
    <property type="evidence" value="ECO:0007669"/>
    <property type="project" value="UniProtKB-KW"/>
</dbReference>
<keyword evidence="8" id="KW-1185">Reference proteome</keyword>
<dbReference type="SUPFAM" id="SSF56436">
    <property type="entry name" value="C-type lectin-like"/>
    <property type="match status" value="1"/>
</dbReference>
<dbReference type="Proteomes" id="UP000067626">
    <property type="component" value="Chromosome"/>
</dbReference>
<dbReference type="PANTHER" id="PTHR43289:SF6">
    <property type="entry name" value="SERINE_THREONINE-PROTEIN KINASE NEKL-3"/>
    <property type="match status" value="1"/>
</dbReference>
<proteinExistence type="predicted"/>
<dbReference type="EMBL" id="CP012159">
    <property type="protein sequence ID" value="AKT37007.1"/>
    <property type="molecule type" value="Genomic_DNA"/>
</dbReference>
<keyword evidence="3" id="KW-0418">Kinase</keyword>
<dbReference type="Pfam" id="PF00069">
    <property type="entry name" value="Pkinase"/>
    <property type="match status" value="1"/>
</dbReference>
<dbReference type="AlphaFoldDB" id="A0A0K1E8J3"/>
<dbReference type="InterPro" id="IPR042095">
    <property type="entry name" value="SUMF_sf"/>
</dbReference>
<evidence type="ECO:0000256" key="1">
    <source>
        <dbReference type="ARBA" id="ARBA00022679"/>
    </source>
</evidence>
<gene>
    <name evidence="7" type="ORF">CMC5_011330</name>
</gene>
<evidence type="ECO:0000256" key="4">
    <source>
        <dbReference type="ARBA" id="ARBA00022840"/>
    </source>
</evidence>
<dbReference type="InterPro" id="IPR000719">
    <property type="entry name" value="Prot_kinase_dom"/>
</dbReference>
<evidence type="ECO:0000259" key="6">
    <source>
        <dbReference type="PROSITE" id="PS50011"/>
    </source>
</evidence>
<dbReference type="PROSITE" id="PS50011">
    <property type="entry name" value="PROTEIN_KINASE_DOM"/>
    <property type="match status" value="1"/>
</dbReference>
<dbReference type="CDD" id="cd14014">
    <property type="entry name" value="STKc_PknB_like"/>
    <property type="match status" value="1"/>
</dbReference>
<keyword evidence="4" id="KW-0067">ATP-binding</keyword>
<dbReference type="KEGG" id="ccro:CMC5_011330"/>
<reference evidence="7 8" key="1">
    <citation type="submission" date="2015-07" db="EMBL/GenBank/DDBJ databases">
        <title>Genome analysis of myxobacterium Chondromyces crocatus Cm c5 reveals a high potential for natural compound synthesis and the genetic basis for the loss of fruiting body formation.</title>
        <authorList>
            <person name="Zaburannyi N."/>
            <person name="Bunk B."/>
            <person name="Maier J."/>
            <person name="Overmann J."/>
            <person name="Mueller R."/>
        </authorList>
    </citation>
    <scope>NUCLEOTIDE SEQUENCE [LARGE SCALE GENOMIC DNA]</scope>
    <source>
        <strain evidence="7 8">Cm c5</strain>
    </source>
</reference>
<dbReference type="STRING" id="52.CMC5_011330"/>
<dbReference type="PANTHER" id="PTHR43289">
    <property type="entry name" value="MITOGEN-ACTIVATED PROTEIN KINASE KINASE KINASE 20-RELATED"/>
    <property type="match status" value="1"/>
</dbReference>
<evidence type="ECO:0000256" key="3">
    <source>
        <dbReference type="ARBA" id="ARBA00022777"/>
    </source>
</evidence>
<feature type="domain" description="Protein kinase" evidence="6">
    <location>
        <begin position="15"/>
        <end position="294"/>
    </location>
</feature>
<feature type="region of interest" description="Disordered" evidence="5">
    <location>
        <begin position="321"/>
        <end position="383"/>
    </location>
</feature>
<organism evidence="7 8">
    <name type="scientific">Chondromyces crocatus</name>
    <dbReference type="NCBI Taxonomy" id="52"/>
    <lineage>
        <taxon>Bacteria</taxon>
        <taxon>Pseudomonadati</taxon>
        <taxon>Myxococcota</taxon>
        <taxon>Polyangia</taxon>
        <taxon>Polyangiales</taxon>
        <taxon>Polyangiaceae</taxon>
        <taxon>Chondromyces</taxon>
    </lineage>
</organism>
<dbReference type="Gene3D" id="3.30.200.20">
    <property type="entry name" value="Phosphorylase Kinase, domain 1"/>
    <property type="match status" value="1"/>
</dbReference>
<keyword evidence="1" id="KW-0808">Transferase</keyword>
<feature type="region of interest" description="Disordered" evidence="5">
    <location>
        <begin position="440"/>
        <end position="475"/>
    </location>
</feature>